<feature type="transmembrane region" description="Helical" evidence="1">
    <location>
        <begin position="124"/>
        <end position="144"/>
    </location>
</feature>
<evidence type="ECO:0000313" key="3">
    <source>
        <dbReference type="Proteomes" id="UP001066276"/>
    </source>
</evidence>
<feature type="transmembrane region" description="Helical" evidence="1">
    <location>
        <begin position="165"/>
        <end position="192"/>
    </location>
</feature>
<keyword evidence="3" id="KW-1185">Reference proteome</keyword>
<dbReference type="PANTHER" id="PTHR33802">
    <property type="entry name" value="SI:CH211-161H7.5-RELATED"/>
    <property type="match status" value="1"/>
</dbReference>
<feature type="transmembrane region" description="Helical" evidence="1">
    <location>
        <begin position="265"/>
        <end position="287"/>
    </location>
</feature>
<feature type="transmembrane region" description="Helical" evidence="1">
    <location>
        <begin position="55"/>
        <end position="79"/>
    </location>
</feature>
<feature type="transmembrane region" description="Helical" evidence="1">
    <location>
        <begin position="234"/>
        <end position="253"/>
    </location>
</feature>
<name>A0AAV7VMY0_PLEWA</name>
<dbReference type="EMBL" id="JANPWB010000003">
    <property type="protein sequence ID" value="KAJ1202066.1"/>
    <property type="molecule type" value="Genomic_DNA"/>
</dbReference>
<keyword evidence="1" id="KW-0812">Transmembrane</keyword>
<dbReference type="AlphaFoldDB" id="A0AAV7VMY0"/>
<keyword evidence="1" id="KW-0472">Membrane</keyword>
<feature type="transmembrane region" description="Helical" evidence="1">
    <location>
        <begin position="204"/>
        <end position="222"/>
    </location>
</feature>
<gene>
    <name evidence="2" type="ORF">NDU88_005869</name>
</gene>
<feature type="transmembrane region" description="Helical" evidence="1">
    <location>
        <begin position="100"/>
        <end position="118"/>
    </location>
</feature>
<comment type="caution">
    <text evidence="2">The sequence shown here is derived from an EMBL/GenBank/DDBJ whole genome shotgun (WGS) entry which is preliminary data.</text>
</comment>
<dbReference type="Proteomes" id="UP001066276">
    <property type="component" value="Chromosome 2_1"/>
</dbReference>
<proteinExistence type="predicted"/>
<keyword evidence="1" id="KW-1133">Transmembrane helix</keyword>
<dbReference type="PANTHER" id="PTHR33802:SF3">
    <property type="match status" value="1"/>
</dbReference>
<evidence type="ECO:0000313" key="2">
    <source>
        <dbReference type="EMBL" id="KAJ1202066.1"/>
    </source>
</evidence>
<protein>
    <submittedName>
        <fullName evidence="2">Uncharacterized protein</fullName>
    </submittedName>
</protein>
<reference evidence="2" key="1">
    <citation type="journal article" date="2022" name="bioRxiv">
        <title>Sequencing and chromosome-scale assembly of the giantPleurodeles waltlgenome.</title>
        <authorList>
            <person name="Brown T."/>
            <person name="Elewa A."/>
            <person name="Iarovenko S."/>
            <person name="Subramanian E."/>
            <person name="Araus A.J."/>
            <person name="Petzold A."/>
            <person name="Susuki M."/>
            <person name="Suzuki K.-i.T."/>
            <person name="Hayashi T."/>
            <person name="Toyoda A."/>
            <person name="Oliveira C."/>
            <person name="Osipova E."/>
            <person name="Leigh N.D."/>
            <person name="Simon A."/>
            <person name="Yun M.H."/>
        </authorList>
    </citation>
    <scope>NUCLEOTIDE SEQUENCE</scope>
    <source>
        <strain evidence="2">20211129_DDA</strain>
        <tissue evidence="2">Liver</tissue>
    </source>
</reference>
<accession>A0AAV7VMY0</accession>
<organism evidence="2 3">
    <name type="scientific">Pleurodeles waltl</name>
    <name type="common">Iberian ribbed newt</name>
    <dbReference type="NCBI Taxonomy" id="8319"/>
    <lineage>
        <taxon>Eukaryota</taxon>
        <taxon>Metazoa</taxon>
        <taxon>Chordata</taxon>
        <taxon>Craniata</taxon>
        <taxon>Vertebrata</taxon>
        <taxon>Euteleostomi</taxon>
        <taxon>Amphibia</taxon>
        <taxon>Batrachia</taxon>
        <taxon>Caudata</taxon>
        <taxon>Salamandroidea</taxon>
        <taxon>Salamandridae</taxon>
        <taxon>Pleurodelinae</taxon>
        <taxon>Pleurodeles</taxon>
    </lineage>
</organism>
<evidence type="ECO:0000256" key="1">
    <source>
        <dbReference type="SAM" id="Phobius"/>
    </source>
</evidence>
<sequence length="335" mass="38399">MARHDKLLLTSILLSAVSFAFTVLFSALAAAQPIQGLFLSTTSNVSSRYKLEVTPAGWTSSLWAVTYFWNGLWIIYELFRICRRTDMDYTSCMPRVHPAIFFELWILANLLNIGWLFLWDREYFVAALYMITLLPVVCSVMLSISYKNCFKHGSWLTINSPLDLWCIRILVHNGLATYMTWTFFVCLINFGMVLKYDGRVGDDYISPIVMYLALFGLLFWFLLESFVLDEFVRYTVTIYPVATVALFGIFLRKGIPTGRLSETDLVIAVVMAVSIVACFLRVILLFLCDKLRPLFQVENYTSMNKAGRVSEHSFTSEIIEQVSHTDKDIPTDDDI</sequence>